<dbReference type="PANTHER" id="PTHR43792">
    <property type="entry name" value="GNAT FAMILY, PUTATIVE (AFU_ORTHOLOGUE AFUA_3G00765)-RELATED-RELATED"/>
    <property type="match status" value="1"/>
</dbReference>
<dbReference type="InterPro" id="IPR000182">
    <property type="entry name" value="GNAT_dom"/>
</dbReference>
<dbReference type="InterPro" id="IPR016181">
    <property type="entry name" value="Acyl_CoA_acyltransferase"/>
</dbReference>
<dbReference type="EMBL" id="JAUSRA010000001">
    <property type="protein sequence ID" value="MDP9792643.1"/>
    <property type="molecule type" value="Genomic_DNA"/>
</dbReference>
<gene>
    <name evidence="2" type="ORF">J2S43_001155</name>
</gene>
<dbReference type="RefSeq" id="WP_306827507.1">
    <property type="nucleotide sequence ID" value="NZ_JAUSRA010000001.1"/>
</dbReference>
<comment type="caution">
    <text evidence="2">The sequence shown here is derived from an EMBL/GenBank/DDBJ whole genome shotgun (WGS) entry which is preliminary data.</text>
</comment>
<name>A0ABT9MMM1_9ACTN</name>
<evidence type="ECO:0000313" key="2">
    <source>
        <dbReference type="EMBL" id="MDP9792643.1"/>
    </source>
</evidence>
<dbReference type="PANTHER" id="PTHR43792:SF1">
    <property type="entry name" value="N-ACETYLTRANSFERASE DOMAIN-CONTAINING PROTEIN"/>
    <property type="match status" value="1"/>
</dbReference>
<sequence>MPTELRPSYPVRTERLLLRPLTLADTDALVAYRSIPDLCRFVPFHPQSRDEIQARIKGVFANHALTAEGQNLTLGMEVAATGELIGDVILFYHSRLHAGGEVGWILNPAHGGHGYATEAARAMLRLGFEELGLRRIIARIDERNVASARLARRLGMRQEARLVENEFFKGEWTTELDFAMLATEWFASHSAPSEVATG</sequence>
<accession>A0ABT9MMM1</accession>
<evidence type="ECO:0000313" key="3">
    <source>
        <dbReference type="Proteomes" id="UP001240984"/>
    </source>
</evidence>
<organism evidence="2 3">
    <name type="scientific">Catenuloplanes nepalensis</name>
    <dbReference type="NCBI Taxonomy" id="587533"/>
    <lineage>
        <taxon>Bacteria</taxon>
        <taxon>Bacillati</taxon>
        <taxon>Actinomycetota</taxon>
        <taxon>Actinomycetes</taxon>
        <taxon>Micromonosporales</taxon>
        <taxon>Micromonosporaceae</taxon>
        <taxon>Catenuloplanes</taxon>
    </lineage>
</organism>
<reference evidence="2 3" key="1">
    <citation type="submission" date="2023-07" db="EMBL/GenBank/DDBJ databases">
        <title>Sequencing the genomes of 1000 actinobacteria strains.</title>
        <authorList>
            <person name="Klenk H.-P."/>
        </authorList>
    </citation>
    <scope>NUCLEOTIDE SEQUENCE [LARGE SCALE GENOMIC DNA]</scope>
    <source>
        <strain evidence="2 3">DSM 44710</strain>
    </source>
</reference>
<dbReference type="Gene3D" id="3.40.630.30">
    <property type="match status" value="1"/>
</dbReference>
<proteinExistence type="predicted"/>
<keyword evidence="3" id="KW-1185">Reference proteome</keyword>
<dbReference type="InterPro" id="IPR051531">
    <property type="entry name" value="N-acetyltransferase"/>
</dbReference>
<dbReference type="Proteomes" id="UP001240984">
    <property type="component" value="Unassembled WGS sequence"/>
</dbReference>
<evidence type="ECO:0000259" key="1">
    <source>
        <dbReference type="PROSITE" id="PS51186"/>
    </source>
</evidence>
<dbReference type="Pfam" id="PF13302">
    <property type="entry name" value="Acetyltransf_3"/>
    <property type="match status" value="1"/>
</dbReference>
<protein>
    <submittedName>
        <fullName evidence="2">RimJ/RimL family protein N-acetyltransferase</fullName>
    </submittedName>
</protein>
<feature type="domain" description="N-acetyltransferase" evidence="1">
    <location>
        <begin position="16"/>
        <end position="177"/>
    </location>
</feature>
<dbReference type="PROSITE" id="PS51186">
    <property type="entry name" value="GNAT"/>
    <property type="match status" value="1"/>
</dbReference>
<dbReference type="SUPFAM" id="SSF55729">
    <property type="entry name" value="Acyl-CoA N-acyltransferases (Nat)"/>
    <property type="match status" value="1"/>
</dbReference>